<dbReference type="InterPro" id="IPR029063">
    <property type="entry name" value="SAM-dependent_MTases_sf"/>
</dbReference>
<organism evidence="8 9">
    <name type="scientific">Amantichitinum ursilacus</name>
    <dbReference type="NCBI Taxonomy" id="857265"/>
    <lineage>
        <taxon>Bacteria</taxon>
        <taxon>Pseudomonadati</taxon>
        <taxon>Pseudomonadota</taxon>
        <taxon>Betaproteobacteria</taxon>
        <taxon>Neisseriales</taxon>
        <taxon>Chitinibacteraceae</taxon>
        <taxon>Amantichitinum</taxon>
    </lineage>
</organism>
<dbReference type="NCBIfam" id="TIGR03534">
    <property type="entry name" value="RF_mod_PrmC"/>
    <property type="match status" value="1"/>
</dbReference>
<dbReference type="HAMAP" id="MF_02126">
    <property type="entry name" value="RF_methyltr_PrmC"/>
    <property type="match status" value="1"/>
</dbReference>
<feature type="domain" description="Release factor glutamine methyltransferase N-terminal" evidence="7">
    <location>
        <begin position="7"/>
        <end position="67"/>
    </location>
</feature>
<dbReference type="PATRIC" id="fig|857265.3.peg.3820"/>
<dbReference type="Proteomes" id="UP000037939">
    <property type="component" value="Unassembled WGS sequence"/>
</dbReference>
<dbReference type="InterPro" id="IPR002052">
    <property type="entry name" value="DNA_methylase_N6_adenine_CS"/>
</dbReference>
<evidence type="ECO:0000256" key="2">
    <source>
        <dbReference type="ARBA" id="ARBA00022679"/>
    </source>
</evidence>
<name>A0A0N0GLQ2_9NEIS</name>
<dbReference type="GO" id="GO:0032259">
    <property type="term" value="P:methylation"/>
    <property type="evidence" value="ECO:0007669"/>
    <property type="project" value="UniProtKB-KW"/>
</dbReference>
<feature type="binding site" evidence="5">
    <location>
        <position position="135"/>
    </location>
    <ligand>
        <name>S-adenosyl-L-methionine</name>
        <dbReference type="ChEBI" id="CHEBI:59789"/>
    </ligand>
</feature>
<dbReference type="InterPro" id="IPR050320">
    <property type="entry name" value="N5-glutamine_MTase"/>
</dbReference>
<dbReference type="PANTHER" id="PTHR18895">
    <property type="entry name" value="HEMK METHYLTRANSFERASE"/>
    <property type="match status" value="1"/>
</dbReference>
<dbReference type="InterPro" id="IPR040758">
    <property type="entry name" value="PrmC_N"/>
</dbReference>
<evidence type="ECO:0000259" key="6">
    <source>
        <dbReference type="Pfam" id="PF05175"/>
    </source>
</evidence>
<dbReference type="Gene3D" id="1.10.8.10">
    <property type="entry name" value="DNA helicase RuvA subunit, C-terminal domain"/>
    <property type="match status" value="1"/>
</dbReference>
<keyword evidence="1 5" id="KW-0489">Methyltransferase</keyword>
<dbReference type="GO" id="GO:0102559">
    <property type="term" value="F:peptide chain release factor N(5)-glutamine methyltransferase activity"/>
    <property type="evidence" value="ECO:0007669"/>
    <property type="project" value="UniProtKB-EC"/>
</dbReference>
<feature type="domain" description="Methyltransferase small" evidence="6">
    <location>
        <begin position="97"/>
        <end position="185"/>
    </location>
</feature>
<dbReference type="RefSeq" id="WP_053939324.1">
    <property type="nucleotide sequence ID" value="NZ_LAQT01000032.1"/>
</dbReference>
<gene>
    <name evidence="5 8" type="primary">prmC</name>
    <name evidence="8" type="ORF">WG78_18675</name>
</gene>
<dbReference type="Gene3D" id="3.40.50.150">
    <property type="entry name" value="Vaccinia Virus protein VP39"/>
    <property type="match status" value="1"/>
</dbReference>
<dbReference type="PANTHER" id="PTHR18895:SF74">
    <property type="entry name" value="MTRF1L RELEASE FACTOR GLUTAMINE METHYLTRANSFERASE"/>
    <property type="match status" value="1"/>
</dbReference>
<comment type="catalytic activity">
    <reaction evidence="4 5">
        <text>L-glutaminyl-[peptide chain release factor] + S-adenosyl-L-methionine = N(5)-methyl-L-glutaminyl-[peptide chain release factor] + S-adenosyl-L-homocysteine + H(+)</text>
        <dbReference type="Rhea" id="RHEA:42896"/>
        <dbReference type="Rhea" id="RHEA-COMP:10271"/>
        <dbReference type="Rhea" id="RHEA-COMP:10272"/>
        <dbReference type="ChEBI" id="CHEBI:15378"/>
        <dbReference type="ChEBI" id="CHEBI:30011"/>
        <dbReference type="ChEBI" id="CHEBI:57856"/>
        <dbReference type="ChEBI" id="CHEBI:59789"/>
        <dbReference type="ChEBI" id="CHEBI:61891"/>
        <dbReference type="EC" id="2.1.1.297"/>
    </reaction>
</comment>
<proteinExistence type="inferred from homology"/>
<dbReference type="EC" id="2.1.1.297" evidence="5"/>
<reference evidence="8 9" key="1">
    <citation type="submission" date="2015-07" db="EMBL/GenBank/DDBJ databases">
        <title>Draft genome sequence of the Amantichitinum ursilacus IGB-41, a new chitin-degrading bacterium.</title>
        <authorList>
            <person name="Kirstahler P."/>
            <person name="Guenther M."/>
            <person name="Grumaz C."/>
            <person name="Rupp S."/>
            <person name="Zibek S."/>
            <person name="Sohn K."/>
        </authorList>
    </citation>
    <scope>NUCLEOTIDE SEQUENCE [LARGE SCALE GENOMIC DNA]</scope>
    <source>
        <strain evidence="8 9">IGB-41</strain>
    </source>
</reference>
<dbReference type="AlphaFoldDB" id="A0A0N0GLQ2"/>
<evidence type="ECO:0000256" key="5">
    <source>
        <dbReference type="HAMAP-Rule" id="MF_02126"/>
    </source>
</evidence>
<dbReference type="GO" id="GO:0003676">
    <property type="term" value="F:nucleic acid binding"/>
    <property type="evidence" value="ECO:0007669"/>
    <property type="project" value="InterPro"/>
</dbReference>
<dbReference type="STRING" id="857265.WG78_18675"/>
<dbReference type="NCBIfam" id="TIGR00536">
    <property type="entry name" value="hemK_fam"/>
    <property type="match status" value="1"/>
</dbReference>
<feature type="binding site" evidence="5">
    <location>
        <begin position="112"/>
        <end position="116"/>
    </location>
    <ligand>
        <name>S-adenosyl-L-methionine</name>
        <dbReference type="ChEBI" id="CHEBI:59789"/>
    </ligand>
</feature>
<dbReference type="FunFam" id="3.40.50.150:FF:000053">
    <property type="entry name" value="Release factor glutamine methyltransferase"/>
    <property type="match status" value="1"/>
</dbReference>
<feature type="binding site" evidence="5">
    <location>
        <position position="177"/>
    </location>
    <ligand>
        <name>S-adenosyl-L-methionine</name>
        <dbReference type="ChEBI" id="CHEBI:59789"/>
    </ligand>
</feature>
<dbReference type="EMBL" id="LAQT01000032">
    <property type="protein sequence ID" value="KPC50120.1"/>
    <property type="molecule type" value="Genomic_DNA"/>
</dbReference>
<dbReference type="SUPFAM" id="SSF53335">
    <property type="entry name" value="S-adenosyl-L-methionine-dependent methyltransferases"/>
    <property type="match status" value="1"/>
</dbReference>
<dbReference type="PROSITE" id="PS00092">
    <property type="entry name" value="N6_MTASE"/>
    <property type="match status" value="1"/>
</dbReference>
<evidence type="ECO:0000256" key="3">
    <source>
        <dbReference type="ARBA" id="ARBA00022691"/>
    </source>
</evidence>
<evidence type="ECO:0000313" key="9">
    <source>
        <dbReference type="Proteomes" id="UP000037939"/>
    </source>
</evidence>
<dbReference type="CDD" id="cd02440">
    <property type="entry name" value="AdoMet_MTases"/>
    <property type="match status" value="1"/>
</dbReference>
<protein>
    <recommendedName>
        <fullName evidence="5">Release factor glutamine methyltransferase</fullName>
        <shortName evidence="5">RF MTase</shortName>
        <ecNumber evidence="5">2.1.1.297</ecNumber>
    </recommendedName>
    <alternativeName>
        <fullName evidence="5">N5-glutamine methyltransferase PrmC</fullName>
    </alternativeName>
    <alternativeName>
        <fullName evidence="5">Protein-(glutamine-N5) MTase PrmC</fullName>
    </alternativeName>
    <alternativeName>
        <fullName evidence="5">Protein-glutamine N-methyltransferase PrmC</fullName>
    </alternativeName>
</protein>
<feature type="binding site" evidence="5">
    <location>
        <begin position="177"/>
        <end position="180"/>
    </location>
    <ligand>
        <name>substrate</name>
    </ligand>
</feature>
<dbReference type="InterPro" id="IPR007848">
    <property type="entry name" value="Small_mtfrase_dom"/>
</dbReference>
<comment type="similarity">
    <text evidence="5">Belongs to the protein N5-glutamine methyltransferase family. PrmC subfamily.</text>
</comment>
<dbReference type="InterPro" id="IPR004556">
    <property type="entry name" value="HemK-like"/>
</dbReference>
<dbReference type="Pfam" id="PF17827">
    <property type="entry name" value="PrmC_N"/>
    <property type="match status" value="1"/>
</dbReference>
<keyword evidence="9" id="KW-1185">Reference proteome</keyword>
<evidence type="ECO:0000256" key="4">
    <source>
        <dbReference type="ARBA" id="ARBA00048391"/>
    </source>
</evidence>
<evidence type="ECO:0000313" key="8">
    <source>
        <dbReference type="EMBL" id="KPC50120.1"/>
    </source>
</evidence>
<dbReference type="OrthoDB" id="9800643at2"/>
<evidence type="ECO:0000256" key="1">
    <source>
        <dbReference type="ARBA" id="ARBA00022603"/>
    </source>
</evidence>
<feature type="binding site" evidence="5">
    <location>
        <position position="162"/>
    </location>
    <ligand>
        <name>S-adenosyl-L-methionine</name>
        <dbReference type="ChEBI" id="CHEBI:59789"/>
    </ligand>
</feature>
<accession>A0A0N0GLQ2</accession>
<keyword evidence="2 5" id="KW-0808">Transferase</keyword>
<dbReference type="Pfam" id="PF05175">
    <property type="entry name" value="MTS"/>
    <property type="match status" value="1"/>
</dbReference>
<keyword evidence="3 5" id="KW-0949">S-adenosyl-L-methionine</keyword>
<dbReference type="InterPro" id="IPR019874">
    <property type="entry name" value="RF_methyltr_PrmC"/>
</dbReference>
<evidence type="ECO:0000259" key="7">
    <source>
        <dbReference type="Pfam" id="PF17827"/>
    </source>
</evidence>
<comment type="caution">
    <text evidence="8">The sequence shown here is derived from an EMBL/GenBank/DDBJ whole genome shotgun (WGS) entry which is preliminary data.</text>
</comment>
<comment type="function">
    <text evidence="5">Methylates the class 1 translation termination release factors RF1/PrfA and RF2/PrfB on the glutamine residue of the universally conserved GGQ motif.</text>
</comment>
<sequence>MPTYQTLLAQSGLDRSDATALLFHLTGHGRAWLIAHDRDDVPDDLAQRFAELAARRRAGEPVAYLVGEREFYSLMFAVTPDVLIPRPDTELIVDLALERITVAQPAPVLDLGTGSGIIAVTVAQQRPLAQVTAVDVSAAALAVAQANGARHAPQVQFVLSDWFSALSPQRFDLILSNPPYIERDDAHLAQGDLRFEPRGALTDEADGLAHIRTIIDNAPHWLTPDGWLLFEHGYDQGLASRDLLTEAGYRDVQTWQDLAGLDRVSGGLAPKPAAE</sequence>